<feature type="domain" description="TSCPD" evidence="6">
    <location>
        <begin position="16"/>
        <end position="82"/>
    </location>
</feature>
<keyword evidence="8" id="KW-1185">Reference proteome</keyword>
<comment type="catalytic activity">
    <reaction evidence="5">
        <text>a 2'-deoxyribonucleoside 5'-diphosphate + [thioredoxin]-disulfide + H2O = a ribonucleoside 5'-diphosphate + [thioredoxin]-dithiol</text>
        <dbReference type="Rhea" id="RHEA:23252"/>
        <dbReference type="Rhea" id="RHEA-COMP:10698"/>
        <dbReference type="Rhea" id="RHEA-COMP:10700"/>
        <dbReference type="ChEBI" id="CHEBI:15377"/>
        <dbReference type="ChEBI" id="CHEBI:29950"/>
        <dbReference type="ChEBI" id="CHEBI:50058"/>
        <dbReference type="ChEBI" id="CHEBI:57930"/>
        <dbReference type="ChEBI" id="CHEBI:73316"/>
        <dbReference type="EC" id="1.17.4.1"/>
    </reaction>
</comment>
<reference evidence="7" key="1">
    <citation type="submission" date="2020-02" db="EMBL/GenBank/DDBJ databases">
        <title>Draft genome sequence of Candidatus Afipia apatlaquensis IBT-C3, a potential strain for decolorization of textile dyes.</title>
        <authorList>
            <person name="Sanchez-Reyes A."/>
            <person name="Breton-Deval L."/>
            <person name="Mangelson H."/>
            <person name="Sanchez-Flores A."/>
        </authorList>
    </citation>
    <scope>NUCLEOTIDE SEQUENCE [LARGE SCALE GENOMIC DNA]</scope>
    <source>
        <strain evidence="7">IBT-C3</strain>
    </source>
</reference>
<comment type="similarity">
    <text evidence="1">Belongs to the ribonucleoside diphosphate reductase class-2 family.</text>
</comment>
<evidence type="ECO:0000256" key="4">
    <source>
        <dbReference type="ARBA" id="ARBA00022741"/>
    </source>
</evidence>
<evidence type="ECO:0000256" key="1">
    <source>
        <dbReference type="ARBA" id="ARBA00007405"/>
    </source>
</evidence>
<dbReference type="InterPro" id="IPR024434">
    <property type="entry name" value="TSCPD_dom"/>
</dbReference>
<evidence type="ECO:0000256" key="5">
    <source>
        <dbReference type="ARBA" id="ARBA00047754"/>
    </source>
</evidence>
<name>A0A7C9VI62_9BRAD</name>
<comment type="caution">
    <text evidence="7">The sequence shown here is derived from an EMBL/GenBank/DDBJ whole genome shotgun (WGS) entry which is preliminary data.</text>
</comment>
<evidence type="ECO:0000313" key="8">
    <source>
        <dbReference type="Proteomes" id="UP000480266"/>
    </source>
</evidence>
<dbReference type="EMBL" id="JAAMRR010001300">
    <property type="protein sequence ID" value="NGX98467.1"/>
    <property type="molecule type" value="Genomic_DNA"/>
</dbReference>
<keyword evidence="3" id="KW-0237">DNA synthesis</keyword>
<keyword evidence="4" id="KW-0547">Nucleotide-binding</keyword>
<dbReference type="GO" id="GO:0004748">
    <property type="term" value="F:ribonucleoside-diphosphate reductase activity, thioredoxin disulfide as acceptor"/>
    <property type="evidence" value="ECO:0007669"/>
    <property type="project" value="UniProtKB-EC"/>
</dbReference>
<dbReference type="AlphaFoldDB" id="A0A7C9VI62"/>
<evidence type="ECO:0000256" key="3">
    <source>
        <dbReference type="ARBA" id="ARBA00022634"/>
    </source>
</evidence>
<proteinExistence type="inferred from homology"/>
<accession>A0A7C9VI62</accession>
<dbReference type="GO" id="GO:0000166">
    <property type="term" value="F:nucleotide binding"/>
    <property type="evidence" value="ECO:0007669"/>
    <property type="project" value="UniProtKB-KW"/>
</dbReference>
<dbReference type="GO" id="GO:0071897">
    <property type="term" value="P:DNA biosynthetic process"/>
    <property type="evidence" value="ECO:0007669"/>
    <property type="project" value="UniProtKB-KW"/>
</dbReference>
<dbReference type="EC" id="1.17.4.1" evidence="2"/>
<dbReference type="Pfam" id="PF12637">
    <property type="entry name" value="TSCPD"/>
    <property type="match status" value="1"/>
</dbReference>
<protein>
    <recommendedName>
        <fullName evidence="2">ribonucleoside-diphosphate reductase</fullName>
        <ecNumber evidence="2">1.17.4.1</ecNumber>
    </recommendedName>
</protein>
<gene>
    <name evidence="7" type="ORF">G4V63_25640</name>
</gene>
<evidence type="ECO:0000256" key="2">
    <source>
        <dbReference type="ARBA" id="ARBA00012274"/>
    </source>
</evidence>
<organism evidence="7 8">
    <name type="scientific">Candidatus Afipia apatlaquensis</name>
    <dbReference type="NCBI Taxonomy" id="2712852"/>
    <lineage>
        <taxon>Bacteria</taxon>
        <taxon>Pseudomonadati</taxon>
        <taxon>Pseudomonadota</taxon>
        <taxon>Alphaproteobacteria</taxon>
        <taxon>Hyphomicrobiales</taxon>
        <taxon>Nitrobacteraceae</taxon>
        <taxon>Afipia</taxon>
    </lineage>
</organism>
<evidence type="ECO:0000313" key="7">
    <source>
        <dbReference type="EMBL" id="NGX98467.1"/>
    </source>
</evidence>
<evidence type="ECO:0000259" key="6">
    <source>
        <dbReference type="Pfam" id="PF12637"/>
    </source>
</evidence>
<dbReference type="Proteomes" id="UP000480266">
    <property type="component" value="Unassembled WGS sequence"/>
</dbReference>
<sequence>MTRQRLPNRRLCETYEFERGGLNYTVSYGRAHANGPIRELFINAGKSGANIESLMCDASTAISVALQHNATPEELAHSITRNPDGTPASPIGQILDDMVMG</sequence>